<keyword evidence="3" id="KW-0808">Transferase</keyword>
<dbReference type="EMBL" id="GBRD01014667">
    <property type="protein sequence ID" value="JAG51159.1"/>
    <property type="molecule type" value="Transcribed_RNA"/>
</dbReference>
<name>A0A0K8SDJ5_LYGHE</name>
<dbReference type="Gene3D" id="3.40.50.150">
    <property type="entry name" value="Vaccinia Virus protein VP39"/>
    <property type="match status" value="1"/>
</dbReference>
<keyword evidence="5" id="KW-0472">Membrane</keyword>
<keyword evidence="5" id="KW-0812">Transmembrane</keyword>
<accession>A0A0K8SDJ5</accession>
<evidence type="ECO:0000256" key="1">
    <source>
        <dbReference type="ARBA" id="ARBA00010633"/>
    </source>
</evidence>
<dbReference type="AlphaFoldDB" id="A0A0K8SDJ5"/>
<evidence type="ECO:0000256" key="4">
    <source>
        <dbReference type="ARBA" id="ARBA00022691"/>
    </source>
</evidence>
<evidence type="ECO:0000256" key="5">
    <source>
        <dbReference type="SAM" id="Phobius"/>
    </source>
</evidence>
<protein>
    <recommendedName>
        <fullName evidence="7">Protein FAM173B</fullName>
    </recommendedName>
</protein>
<evidence type="ECO:0000256" key="2">
    <source>
        <dbReference type="ARBA" id="ARBA00022603"/>
    </source>
</evidence>
<comment type="similarity">
    <text evidence="1">Belongs to the ANT/ATPSC lysine N-methyltransferase family.</text>
</comment>
<dbReference type="GO" id="GO:1905706">
    <property type="term" value="P:regulation of mitochondrial ATP synthesis coupled proton transport"/>
    <property type="evidence" value="ECO:0007669"/>
    <property type="project" value="TreeGrafter"/>
</dbReference>
<dbReference type="SUPFAM" id="SSF53335">
    <property type="entry name" value="S-adenosyl-L-methionine-dependent methyltransferases"/>
    <property type="match status" value="1"/>
</dbReference>
<dbReference type="GO" id="GO:0005739">
    <property type="term" value="C:mitochondrion"/>
    <property type="evidence" value="ECO:0007669"/>
    <property type="project" value="TreeGrafter"/>
</dbReference>
<dbReference type="InterPro" id="IPR029063">
    <property type="entry name" value="SAM-dependent_MTases_sf"/>
</dbReference>
<feature type="transmembrane region" description="Helical" evidence="5">
    <location>
        <begin position="40"/>
        <end position="61"/>
    </location>
</feature>
<proteinExistence type="inferred from homology"/>
<evidence type="ECO:0008006" key="7">
    <source>
        <dbReference type="Google" id="ProtNLM"/>
    </source>
</evidence>
<dbReference type="InterPro" id="IPR026170">
    <property type="entry name" value="FAM173A/B"/>
</dbReference>
<keyword evidence="2" id="KW-0489">Methyltransferase</keyword>
<organism evidence="6">
    <name type="scientific">Lygus hesperus</name>
    <name type="common">Western plant bug</name>
    <dbReference type="NCBI Taxonomy" id="30085"/>
    <lineage>
        <taxon>Eukaryota</taxon>
        <taxon>Metazoa</taxon>
        <taxon>Ecdysozoa</taxon>
        <taxon>Arthropoda</taxon>
        <taxon>Hexapoda</taxon>
        <taxon>Insecta</taxon>
        <taxon>Pterygota</taxon>
        <taxon>Neoptera</taxon>
        <taxon>Paraneoptera</taxon>
        <taxon>Hemiptera</taxon>
        <taxon>Heteroptera</taxon>
        <taxon>Panheteroptera</taxon>
        <taxon>Cimicomorpha</taxon>
        <taxon>Miridae</taxon>
        <taxon>Mirini</taxon>
        <taxon>Lygus</taxon>
    </lineage>
</organism>
<keyword evidence="4" id="KW-0949">S-adenosyl-L-methionine</keyword>
<dbReference type="GO" id="GO:0016279">
    <property type="term" value="F:protein-lysine N-methyltransferase activity"/>
    <property type="evidence" value="ECO:0007669"/>
    <property type="project" value="InterPro"/>
</dbReference>
<dbReference type="GO" id="GO:0032259">
    <property type="term" value="P:methylation"/>
    <property type="evidence" value="ECO:0007669"/>
    <property type="project" value="UniProtKB-KW"/>
</dbReference>
<dbReference type="PANTHER" id="PTHR13610">
    <property type="entry name" value="METHYLTRANSFERASE DOMAIN-CONTAINING PROTEIN"/>
    <property type="match status" value="1"/>
</dbReference>
<evidence type="ECO:0000256" key="3">
    <source>
        <dbReference type="ARBA" id="ARBA00022679"/>
    </source>
</evidence>
<feature type="non-terminal residue" evidence="6">
    <location>
        <position position="1"/>
    </location>
</feature>
<sequence>LQAGFLLLIHYFNVMDILVSGIEPKSDTAPVRIAGRSGGLLVAGITGGVAVALSVVCYPFVSPALRRICLPYVPATTQQVANVLHVLRGNSGRLLDIGSGDGRIVVAAAKNGFKSDGVELNYWLVLYSRISALRSGVSRNASFHRKDLWTFDLKPYDNIVIFGVKEMMADLNEKFDKELSNTHVVACRFPLPNRQPIKVHGTGIDTVWLYHFKK</sequence>
<evidence type="ECO:0000313" key="6">
    <source>
        <dbReference type="EMBL" id="JAG51159.1"/>
    </source>
</evidence>
<dbReference type="PANTHER" id="PTHR13610:SF9">
    <property type="entry name" value="FI06469P"/>
    <property type="match status" value="1"/>
</dbReference>
<reference evidence="6" key="1">
    <citation type="submission" date="2014-09" db="EMBL/GenBank/DDBJ databases">
        <authorList>
            <person name="Magalhaes I.L.F."/>
            <person name="Oliveira U."/>
            <person name="Santos F.R."/>
            <person name="Vidigal T.H.D.A."/>
            <person name="Brescovit A.D."/>
            <person name="Santos A.J."/>
        </authorList>
    </citation>
    <scope>NUCLEOTIDE SEQUENCE</scope>
</reference>
<keyword evidence="5" id="KW-1133">Transmembrane helix</keyword>